<dbReference type="GO" id="GO:0030170">
    <property type="term" value="F:pyridoxal phosphate binding"/>
    <property type="evidence" value="ECO:0007669"/>
    <property type="project" value="InterPro"/>
</dbReference>
<name>A0A9P7KL69_9HYPO</name>
<dbReference type="InterPro" id="IPR005303">
    <property type="entry name" value="MOCOS_middle"/>
</dbReference>
<feature type="compositionally biased region" description="Pro residues" evidence="6">
    <location>
        <begin position="239"/>
        <end position="248"/>
    </location>
</feature>
<feature type="region of interest" description="Disordered" evidence="6">
    <location>
        <begin position="224"/>
        <end position="398"/>
    </location>
</feature>
<evidence type="ECO:0000259" key="8">
    <source>
        <dbReference type="PROSITE" id="PS51340"/>
    </source>
</evidence>
<feature type="compositionally biased region" description="Basic and acidic residues" evidence="6">
    <location>
        <begin position="331"/>
        <end position="340"/>
    </location>
</feature>
<dbReference type="SUPFAM" id="SSF141673">
    <property type="entry name" value="MOSC N-terminal domain-like"/>
    <property type="match status" value="1"/>
</dbReference>
<dbReference type="InterPro" id="IPR011037">
    <property type="entry name" value="Pyrv_Knase-like_insert_dom_sf"/>
</dbReference>
<keyword evidence="10" id="KW-1185">Reference proteome</keyword>
<dbReference type="Proteomes" id="UP000782241">
    <property type="component" value="Unassembled WGS sequence"/>
</dbReference>
<feature type="compositionally biased region" description="Polar residues" evidence="6">
    <location>
        <begin position="282"/>
        <end position="294"/>
    </location>
</feature>
<comment type="similarity">
    <text evidence="5">Belongs to the PIR protein family.</text>
</comment>
<dbReference type="Pfam" id="PF22799">
    <property type="entry name" value="PIR1-like_C"/>
    <property type="match status" value="1"/>
</dbReference>
<feature type="signal peptide" evidence="7">
    <location>
        <begin position="1"/>
        <end position="16"/>
    </location>
</feature>
<comment type="subcellular location">
    <subcellularLocation>
        <location evidence="1">Secreted</location>
        <location evidence="1">Cell wall</location>
    </subcellularLocation>
</comment>
<organism evidence="9 10">
    <name type="scientific">Fusarium avenaceum</name>
    <dbReference type="NCBI Taxonomy" id="40199"/>
    <lineage>
        <taxon>Eukaryota</taxon>
        <taxon>Fungi</taxon>
        <taxon>Dikarya</taxon>
        <taxon>Ascomycota</taxon>
        <taxon>Pezizomycotina</taxon>
        <taxon>Sordariomycetes</taxon>
        <taxon>Hypocreomycetidae</taxon>
        <taxon>Hypocreales</taxon>
        <taxon>Nectriaceae</taxon>
        <taxon>Fusarium</taxon>
        <taxon>Fusarium tricinctum species complex</taxon>
    </lineage>
</organism>
<dbReference type="PROSITE" id="PS51340">
    <property type="entry name" value="MOSC"/>
    <property type="match status" value="1"/>
</dbReference>
<sequence length="853" mass="91280">MRTSLALLALAATAFAVPQAVTEDIAPKDGPPKGCTASYDGKFEVTIFTPGNAKRDIDERSCNGEGVLVLSLKDGVLKDAKDRTGYISDSFQFQFDKPAQAGAIYTSGFSVCSNGTLAFGPSAVFWQCQSGDFYNLYDRNWAEQCEPVEFGVMPCGGKSPKSAPKKRIVGSSVIATTVVTVVSDGTTKEVPTTIAVPMCQIGDGQVQVRTTPCDDMELPIITAPPVSQVSDGKLQVPTTAPPAPPPAQHKPAVPEQPAGDEPAKGEGGGSDAADKCDGSPSECGSHSGGDSQPGASPAGNDAPENTGVTNPGKDDKPSGDKPSNGSQGAADKPKPTRTEEEVLATDSGSPTVTEETGSSQSQSTRAVKPFKPQSADSNDAEETGSGSDAGSDDSSSDAAQSDAFRVVASVGMMIVSGVLGSAPILILLYQNVVSTPKELRNLYREGVTSSNMSDQTDSKYDLPEDSKADGPVRIKAIFVHPIKSCAPVELHCAQLVKSGFLWDRCFALATEVNRPESEGGPIWRFISQRTKPLMSQIKTELWLGHGDIDARDPLVRSAGYLVFKFPDPDPLSWLDRMWQLFDLRQKEVSAVVPLHPDEAYQKKHVIAMKPFTIHSREAKGLDMGNAPSVAAVLPKLKRFLNIPEHQNLTLLQCTSNTLVRTEKNLAPLEHIGRPAVHGYTDQQPVNINNLASVHAVSALLPTENQPLNALRFRANIWITGAPAFDEETWKRCRIVPKQQGGVESVSPKLSVVCRTSRCTMPNVNPRTGKFSTETPDGEKTRGRAQPSSTLIKHRTVEDGNPKALGYIGMHCVPEDLALEEAATRNQGLYVRVGDEIEVLGRGIHHYGSTGDDY</sequence>
<dbReference type="GO" id="GO:0009277">
    <property type="term" value="C:fungal-type cell wall"/>
    <property type="evidence" value="ECO:0007669"/>
    <property type="project" value="TreeGrafter"/>
</dbReference>
<comment type="caution">
    <text evidence="9">The sequence shown here is derived from an EMBL/GenBank/DDBJ whole genome shotgun (WGS) entry which is preliminary data.</text>
</comment>
<evidence type="ECO:0000256" key="7">
    <source>
        <dbReference type="SAM" id="SignalP"/>
    </source>
</evidence>
<gene>
    <name evidence="9" type="ORF">KAF25_011225</name>
</gene>
<dbReference type="SUPFAM" id="SSF50800">
    <property type="entry name" value="PK beta-barrel domain-like"/>
    <property type="match status" value="1"/>
</dbReference>
<dbReference type="Pfam" id="PF03473">
    <property type="entry name" value="MOSC"/>
    <property type="match status" value="1"/>
</dbReference>
<evidence type="ECO:0000256" key="6">
    <source>
        <dbReference type="SAM" id="MobiDB-lite"/>
    </source>
</evidence>
<protein>
    <recommendedName>
        <fullName evidence="8">MOSC domain-containing protein</fullName>
    </recommendedName>
</protein>
<feature type="chain" id="PRO_5040262207" description="MOSC domain-containing protein" evidence="7">
    <location>
        <begin position="17"/>
        <end position="853"/>
    </location>
</feature>
<dbReference type="InterPro" id="IPR051153">
    <property type="entry name" value="Yeast_CWMannoprotein_PIR"/>
</dbReference>
<dbReference type="PANTHER" id="PTHR47254:SF1">
    <property type="entry name" value="CELL WALL MANNOPROTEIN CIS3-RELATED"/>
    <property type="match status" value="1"/>
</dbReference>
<evidence type="ECO:0000256" key="2">
    <source>
        <dbReference type="ARBA" id="ARBA00022512"/>
    </source>
</evidence>
<feature type="compositionally biased region" description="Polar residues" evidence="6">
    <location>
        <begin position="763"/>
        <end position="774"/>
    </location>
</feature>
<accession>A0A9P7KL69</accession>
<evidence type="ECO:0000256" key="5">
    <source>
        <dbReference type="ARBA" id="ARBA00038219"/>
    </source>
</evidence>
<dbReference type="GO" id="GO:0003824">
    <property type="term" value="F:catalytic activity"/>
    <property type="evidence" value="ECO:0007669"/>
    <property type="project" value="InterPro"/>
</dbReference>
<evidence type="ECO:0000256" key="4">
    <source>
        <dbReference type="ARBA" id="ARBA00022729"/>
    </source>
</evidence>
<keyword evidence="4 7" id="KW-0732">Signal</keyword>
<dbReference type="InterPro" id="IPR054508">
    <property type="entry name" value="PIR1-like_C"/>
</dbReference>
<reference evidence="9" key="1">
    <citation type="submission" date="2021-04" db="EMBL/GenBank/DDBJ databases">
        <title>Draft genome of Fusarium avenaceum strain F156N33, isolated from an atmospheric sample in Virginia.</title>
        <authorList>
            <person name="Yang S."/>
            <person name="Vinatzer B.A."/>
            <person name="Coleman J."/>
        </authorList>
    </citation>
    <scope>NUCLEOTIDE SEQUENCE</scope>
    <source>
        <strain evidence="9">F156N33</strain>
    </source>
</reference>
<evidence type="ECO:0000256" key="3">
    <source>
        <dbReference type="ARBA" id="ARBA00022525"/>
    </source>
</evidence>
<feature type="compositionally biased region" description="Basic and acidic residues" evidence="6">
    <location>
        <begin position="456"/>
        <end position="465"/>
    </location>
</feature>
<dbReference type="InterPro" id="IPR005302">
    <property type="entry name" value="MoCF_Sase_C"/>
</dbReference>
<dbReference type="Pfam" id="PF03476">
    <property type="entry name" value="MOSC_N"/>
    <property type="match status" value="1"/>
</dbReference>
<feature type="domain" description="MOSC" evidence="8">
    <location>
        <begin position="651"/>
        <end position="839"/>
    </location>
</feature>
<evidence type="ECO:0000256" key="1">
    <source>
        <dbReference type="ARBA" id="ARBA00004191"/>
    </source>
</evidence>
<proteinExistence type="inferred from homology"/>
<keyword evidence="2" id="KW-0134">Cell wall</keyword>
<feature type="compositionally biased region" description="Low complexity" evidence="6">
    <location>
        <begin position="351"/>
        <end position="364"/>
    </location>
</feature>
<dbReference type="GO" id="GO:0031505">
    <property type="term" value="P:fungal-type cell wall organization"/>
    <property type="evidence" value="ECO:0007669"/>
    <property type="project" value="TreeGrafter"/>
</dbReference>
<dbReference type="PANTHER" id="PTHR47254">
    <property type="entry name" value="CELL WALL MANNOPROTEIN CIS3-RELATED"/>
    <property type="match status" value="1"/>
</dbReference>
<dbReference type="AlphaFoldDB" id="A0A9P7KL69"/>
<dbReference type="GO" id="GO:0030151">
    <property type="term" value="F:molybdenum ion binding"/>
    <property type="evidence" value="ECO:0007669"/>
    <property type="project" value="InterPro"/>
</dbReference>
<dbReference type="GO" id="GO:0005199">
    <property type="term" value="F:structural constituent of cell wall"/>
    <property type="evidence" value="ECO:0007669"/>
    <property type="project" value="TreeGrafter"/>
</dbReference>
<feature type="region of interest" description="Disordered" evidence="6">
    <location>
        <begin position="763"/>
        <end position="786"/>
    </location>
</feature>
<feature type="region of interest" description="Disordered" evidence="6">
    <location>
        <begin position="446"/>
        <end position="465"/>
    </location>
</feature>
<dbReference type="EMBL" id="JAGPUO010000019">
    <property type="protein sequence ID" value="KAG5657056.1"/>
    <property type="molecule type" value="Genomic_DNA"/>
</dbReference>
<keyword evidence="3" id="KW-0964">Secreted</keyword>
<evidence type="ECO:0000313" key="10">
    <source>
        <dbReference type="Proteomes" id="UP000782241"/>
    </source>
</evidence>
<evidence type="ECO:0000313" key="9">
    <source>
        <dbReference type="EMBL" id="KAG5657056.1"/>
    </source>
</evidence>